<evidence type="ECO:0000256" key="6">
    <source>
        <dbReference type="ARBA" id="ARBA00048807"/>
    </source>
</evidence>
<comment type="catalytic activity">
    <reaction evidence="6">
        <text>7,8-dihydroneopterin 3'-triphosphate + H2O = 6-carboxy-5,6,7,8-tetrahydropterin + triphosphate + acetaldehyde + 2 H(+)</text>
        <dbReference type="Rhea" id="RHEA:27966"/>
        <dbReference type="ChEBI" id="CHEBI:15343"/>
        <dbReference type="ChEBI" id="CHEBI:15377"/>
        <dbReference type="ChEBI" id="CHEBI:15378"/>
        <dbReference type="ChEBI" id="CHEBI:18036"/>
        <dbReference type="ChEBI" id="CHEBI:58462"/>
        <dbReference type="ChEBI" id="CHEBI:61032"/>
        <dbReference type="EC" id="4.1.2.50"/>
    </reaction>
</comment>
<name>A0NJN2_OENOE</name>
<comment type="caution">
    <text evidence="7">The sequence shown here is derived from an EMBL/GenBank/DDBJ whole genome shotgun (WGS) entry which is preliminary data.</text>
</comment>
<dbReference type="SUPFAM" id="SSF55620">
    <property type="entry name" value="Tetrahydrobiopterin biosynthesis enzymes-like"/>
    <property type="match status" value="1"/>
</dbReference>
<dbReference type="HOGENOM" id="CLU_111016_5_0_9"/>
<comment type="pathway">
    <text evidence="1">Purine metabolism; 7-cyano-7-deazaguanine biosynthesis.</text>
</comment>
<proteinExistence type="inferred from homology"/>
<dbReference type="GO" id="GO:0070497">
    <property type="term" value="F:6-carboxytetrahydropterin synthase activity"/>
    <property type="evidence" value="ECO:0007669"/>
    <property type="project" value="UniProtKB-EC"/>
</dbReference>
<dbReference type="InterPro" id="IPR007115">
    <property type="entry name" value="6-PTP_synth/QueD"/>
</dbReference>
<dbReference type="EC" id="4.1.2.50" evidence="3"/>
<evidence type="ECO:0000256" key="3">
    <source>
        <dbReference type="ARBA" id="ARBA00012982"/>
    </source>
</evidence>
<sequence length="122" mass="14108">MTRKKYTYKMRSYINASHAIRWEAGIGSEHPHTWEIICEIVSSNDHMIKFEDIEEVITETISGLSGKFLSTIAPFDKINPTLENLTNYLFDMITDSLKKINCKLIRIEVGESPTRFYCISLD</sequence>
<dbReference type="InterPro" id="IPR017543">
    <property type="entry name" value="6-PTP_synth-rel_bac"/>
</dbReference>
<accession>A0NJN2</accession>
<comment type="similarity">
    <text evidence="2">Belongs to the PTPS family. QueD subfamily.</text>
</comment>
<dbReference type="EMBL" id="AAUV01000054">
    <property type="protein sequence ID" value="EAV39259.1"/>
    <property type="molecule type" value="Genomic_DNA"/>
</dbReference>
<evidence type="ECO:0000313" key="7">
    <source>
        <dbReference type="EMBL" id="EAV39259.1"/>
    </source>
</evidence>
<dbReference type="Proteomes" id="UP000003346">
    <property type="component" value="Unassembled WGS sequence"/>
</dbReference>
<dbReference type="NCBIfam" id="TIGR03112">
    <property type="entry name" value="6_pyr_pter_rel"/>
    <property type="match status" value="1"/>
</dbReference>
<evidence type="ECO:0000256" key="5">
    <source>
        <dbReference type="ARBA" id="ARBA00031449"/>
    </source>
</evidence>
<gene>
    <name evidence="7" type="ORF">OENOO_59006</name>
</gene>
<dbReference type="UniPathway" id="UPA00391"/>
<dbReference type="Gene3D" id="3.30.479.10">
    <property type="entry name" value="6-pyruvoyl tetrahydropterin synthase/QueD"/>
    <property type="match status" value="1"/>
</dbReference>
<evidence type="ECO:0000256" key="1">
    <source>
        <dbReference type="ARBA" id="ARBA00005061"/>
    </source>
</evidence>
<dbReference type="AlphaFoldDB" id="A0NJN2"/>
<protein>
    <recommendedName>
        <fullName evidence="4">6-carboxy-5,6,7,8-tetrahydropterin synthase</fullName>
        <ecNumber evidence="3">4.1.2.50</ecNumber>
    </recommendedName>
    <alternativeName>
        <fullName evidence="5">Queuosine biosynthesis protein QueD</fullName>
    </alternativeName>
</protein>
<dbReference type="Pfam" id="PF01242">
    <property type="entry name" value="PTPS"/>
    <property type="match status" value="1"/>
</dbReference>
<evidence type="ECO:0000256" key="4">
    <source>
        <dbReference type="ARBA" id="ARBA00018141"/>
    </source>
</evidence>
<reference evidence="7 8" key="1">
    <citation type="submission" date="2006-11" db="EMBL/GenBank/DDBJ databases">
        <authorList>
            <consortium name="Laboratoire de Microbiologie (Universite Bourgogne)"/>
            <consortium name="GENOME Express"/>
            <consortium name="UMR Oenologie Ampelologie (Universite Bordeaux 2)"/>
            <person name="Guzzo J."/>
        </authorList>
    </citation>
    <scope>NUCLEOTIDE SEQUENCE [LARGE SCALE GENOMIC DNA]</scope>
    <source>
        <strain evidence="7 8">ATCC BAA-1163</strain>
    </source>
</reference>
<dbReference type="InterPro" id="IPR038418">
    <property type="entry name" value="6-PTP_synth/QueD_sf"/>
</dbReference>
<organism evidence="7 8">
    <name type="scientific">Oenococcus oeni ATCC BAA-1163</name>
    <dbReference type="NCBI Taxonomy" id="379360"/>
    <lineage>
        <taxon>Bacteria</taxon>
        <taxon>Bacillati</taxon>
        <taxon>Bacillota</taxon>
        <taxon>Bacilli</taxon>
        <taxon>Lactobacillales</taxon>
        <taxon>Lactobacillaceae</taxon>
        <taxon>Oenococcus</taxon>
    </lineage>
</organism>
<evidence type="ECO:0000313" key="8">
    <source>
        <dbReference type="Proteomes" id="UP000003346"/>
    </source>
</evidence>
<evidence type="ECO:0000256" key="2">
    <source>
        <dbReference type="ARBA" id="ARBA00008900"/>
    </source>
</evidence>